<organism evidence="9 10">
    <name type="scientific">Mangrovibacterium diazotrophicum</name>
    <dbReference type="NCBI Taxonomy" id="1261403"/>
    <lineage>
        <taxon>Bacteria</taxon>
        <taxon>Pseudomonadati</taxon>
        <taxon>Bacteroidota</taxon>
        <taxon>Bacteroidia</taxon>
        <taxon>Marinilabiliales</taxon>
        <taxon>Prolixibacteraceae</taxon>
        <taxon>Mangrovibacterium</taxon>
    </lineage>
</organism>
<dbReference type="GO" id="GO:0005886">
    <property type="term" value="C:plasma membrane"/>
    <property type="evidence" value="ECO:0007669"/>
    <property type="project" value="UniProtKB-SubCell"/>
</dbReference>
<keyword evidence="7" id="KW-0479">Metal-binding</keyword>
<dbReference type="Pfam" id="PF00953">
    <property type="entry name" value="Glycos_transf_4"/>
    <property type="match status" value="1"/>
</dbReference>
<keyword evidence="6 8" id="KW-0472">Membrane</keyword>
<dbReference type="EMBL" id="RAPN01000002">
    <property type="protein sequence ID" value="RKD88192.1"/>
    <property type="molecule type" value="Genomic_DNA"/>
</dbReference>
<name>A0A419VYA4_9BACT</name>
<dbReference type="GO" id="GO:0016780">
    <property type="term" value="F:phosphotransferase activity, for other substituted phosphate groups"/>
    <property type="evidence" value="ECO:0007669"/>
    <property type="project" value="InterPro"/>
</dbReference>
<evidence type="ECO:0000256" key="6">
    <source>
        <dbReference type="ARBA" id="ARBA00023136"/>
    </source>
</evidence>
<protein>
    <submittedName>
        <fullName evidence="9">UDP-N-acetylmuramyl pentapeptide phosphotransferase/UDP-N-acetylglucosamine-1-phosphate transferase</fullName>
    </submittedName>
</protein>
<feature type="transmembrane region" description="Helical" evidence="8">
    <location>
        <begin position="126"/>
        <end position="148"/>
    </location>
</feature>
<dbReference type="PANTHER" id="PTHR22926">
    <property type="entry name" value="PHOSPHO-N-ACETYLMURAMOYL-PENTAPEPTIDE-TRANSFERASE"/>
    <property type="match status" value="1"/>
</dbReference>
<dbReference type="PROSITE" id="PS01348">
    <property type="entry name" value="MRAY_2"/>
    <property type="match status" value="1"/>
</dbReference>
<dbReference type="RefSeq" id="WP_120274375.1">
    <property type="nucleotide sequence ID" value="NZ_RAPN01000002.1"/>
</dbReference>
<evidence type="ECO:0000256" key="7">
    <source>
        <dbReference type="PIRSR" id="PIRSR600715-1"/>
    </source>
</evidence>
<keyword evidence="2" id="KW-1003">Cell membrane</keyword>
<evidence type="ECO:0000256" key="3">
    <source>
        <dbReference type="ARBA" id="ARBA00022679"/>
    </source>
</evidence>
<evidence type="ECO:0000256" key="5">
    <source>
        <dbReference type="ARBA" id="ARBA00022989"/>
    </source>
</evidence>
<evidence type="ECO:0000256" key="1">
    <source>
        <dbReference type="ARBA" id="ARBA00004651"/>
    </source>
</evidence>
<gene>
    <name evidence="9" type="ORF">BC643_3335</name>
</gene>
<dbReference type="PANTHER" id="PTHR22926:SF3">
    <property type="entry name" value="UNDECAPRENYL-PHOSPHATE ALPHA-N-ACETYLGLUCOSAMINYL 1-PHOSPHATE TRANSFERASE"/>
    <property type="match status" value="1"/>
</dbReference>
<dbReference type="Proteomes" id="UP000283387">
    <property type="component" value="Unassembled WGS sequence"/>
</dbReference>
<dbReference type="GO" id="GO:0046872">
    <property type="term" value="F:metal ion binding"/>
    <property type="evidence" value="ECO:0007669"/>
    <property type="project" value="UniProtKB-KW"/>
</dbReference>
<evidence type="ECO:0000256" key="2">
    <source>
        <dbReference type="ARBA" id="ARBA00022475"/>
    </source>
</evidence>
<dbReference type="InterPro" id="IPR000715">
    <property type="entry name" value="Glycosyl_transferase_4"/>
</dbReference>
<sequence>MLFSIIATALTGLLLTLITIPPIIKVSKEKDLFDEPNHRKLNKIVIPNLGGVAIFIGATLSSIIFFPPAIPHNIQYLFAGMVLMLFVGLKDDIIGSSARNKLFMQIIAALVLIFLGNLQFHNLYNLFAIGNIPVWIGVPLTLFFYLFIINAMNLIDGIDGLAAGISILFLSVMCFWFYHVEDQAHAVICAGFIGSLIGFLRFNLFSKKNKIFMGDTGSLILGVLIASLSILFLNPTNPLSGTVDLPHTPTMVLALLVVPTTDTLRVFYMRIRAGKSPFAPDMNHIHHVLIKSGISHRLSSLLLVFWSGAIFGLTMILHSIVPTTITFVFLISFTWFMVNIIYKRNSRMSKIRRMRLTVIKNRRKSRYHK</sequence>
<comment type="caution">
    <text evidence="9">The sequence shown here is derived from an EMBL/GenBank/DDBJ whole genome shotgun (WGS) entry which is preliminary data.</text>
</comment>
<accession>A0A419VYA4</accession>
<keyword evidence="4 8" id="KW-0812">Transmembrane</keyword>
<feature type="transmembrane region" description="Helical" evidence="8">
    <location>
        <begin position="160"/>
        <end position="178"/>
    </location>
</feature>
<keyword evidence="5 8" id="KW-1133">Transmembrane helix</keyword>
<evidence type="ECO:0000313" key="9">
    <source>
        <dbReference type="EMBL" id="RKD88192.1"/>
    </source>
</evidence>
<feature type="transmembrane region" description="Helical" evidence="8">
    <location>
        <begin position="184"/>
        <end position="204"/>
    </location>
</feature>
<feature type="binding site" evidence="7">
    <location>
        <position position="153"/>
    </location>
    <ligand>
        <name>Mg(2+)</name>
        <dbReference type="ChEBI" id="CHEBI:18420"/>
    </ligand>
</feature>
<feature type="transmembrane region" description="Helical" evidence="8">
    <location>
        <begin position="102"/>
        <end position="120"/>
    </location>
</feature>
<reference evidence="9 10" key="1">
    <citation type="submission" date="2018-09" db="EMBL/GenBank/DDBJ databases">
        <title>Genomic Encyclopedia of Archaeal and Bacterial Type Strains, Phase II (KMG-II): from individual species to whole genera.</title>
        <authorList>
            <person name="Goeker M."/>
        </authorList>
    </citation>
    <scope>NUCLEOTIDE SEQUENCE [LARGE SCALE GENOMIC DNA]</scope>
    <source>
        <strain evidence="9 10">DSM 27148</strain>
    </source>
</reference>
<feature type="transmembrane region" description="Helical" evidence="8">
    <location>
        <begin position="45"/>
        <end position="67"/>
    </location>
</feature>
<feature type="transmembrane region" description="Helical" evidence="8">
    <location>
        <begin position="211"/>
        <end position="231"/>
    </location>
</feature>
<keyword evidence="7" id="KW-0460">Magnesium</keyword>
<feature type="transmembrane region" description="Helical" evidence="8">
    <location>
        <begin position="6"/>
        <end position="24"/>
    </location>
</feature>
<dbReference type="GO" id="GO:0009103">
    <property type="term" value="P:lipopolysaccharide biosynthetic process"/>
    <property type="evidence" value="ECO:0007669"/>
    <property type="project" value="TreeGrafter"/>
</dbReference>
<keyword evidence="3 9" id="KW-0808">Transferase</keyword>
<dbReference type="InterPro" id="IPR018480">
    <property type="entry name" value="PNAcMuramoyl-5peptid_Trfase_CS"/>
</dbReference>
<evidence type="ECO:0000313" key="10">
    <source>
        <dbReference type="Proteomes" id="UP000283387"/>
    </source>
</evidence>
<comment type="cofactor">
    <cofactor evidence="7">
        <name>Mg(2+)</name>
        <dbReference type="ChEBI" id="CHEBI:18420"/>
    </cofactor>
</comment>
<keyword evidence="10" id="KW-1185">Reference proteome</keyword>
<feature type="transmembrane region" description="Helical" evidence="8">
    <location>
        <begin position="73"/>
        <end position="90"/>
    </location>
</feature>
<proteinExistence type="predicted"/>
<comment type="subcellular location">
    <subcellularLocation>
        <location evidence="1">Cell membrane</location>
        <topology evidence="1">Multi-pass membrane protein</topology>
    </subcellularLocation>
</comment>
<feature type="transmembrane region" description="Helical" evidence="8">
    <location>
        <begin position="298"/>
        <end position="318"/>
    </location>
</feature>
<evidence type="ECO:0000256" key="4">
    <source>
        <dbReference type="ARBA" id="ARBA00022692"/>
    </source>
</evidence>
<dbReference type="AlphaFoldDB" id="A0A419VYA4"/>
<dbReference type="GO" id="GO:0071555">
    <property type="term" value="P:cell wall organization"/>
    <property type="evidence" value="ECO:0007669"/>
    <property type="project" value="TreeGrafter"/>
</dbReference>
<feature type="transmembrane region" description="Helical" evidence="8">
    <location>
        <begin position="251"/>
        <end position="268"/>
    </location>
</feature>
<dbReference type="CDD" id="cd06853">
    <property type="entry name" value="GT_WecA_like"/>
    <property type="match status" value="1"/>
</dbReference>
<evidence type="ECO:0000256" key="8">
    <source>
        <dbReference type="SAM" id="Phobius"/>
    </source>
</evidence>
<feature type="binding site" evidence="7">
    <location>
        <position position="215"/>
    </location>
    <ligand>
        <name>Mg(2+)</name>
        <dbReference type="ChEBI" id="CHEBI:18420"/>
    </ligand>
</feature>
<dbReference type="GO" id="GO:0044038">
    <property type="term" value="P:cell wall macromolecule biosynthetic process"/>
    <property type="evidence" value="ECO:0007669"/>
    <property type="project" value="TreeGrafter"/>
</dbReference>
<feature type="transmembrane region" description="Helical" evidence="8">
    <location>
        <begin position="324"/>
        <end position="342"/>
    </location>
</feature>
<dbReference type="OrthoDB" id="9783652at2"/>